<dbReference type="GO" id="GO:0042910">
    <property type="term" value="F:xenobiotic transmembrane transporter activity"/>
    <property type="evidence" value="ECO:0007669"/>
    <property type="project" value="InterPro"/>
</dbReference>
<dbReference type="GO" id="GO:0015297">
    <property type="term" value="F:antiporter activity"/>
    <property type="evidence" value="ECO:0007669"/>
    <property type="project" value="InterPro"/>
</dbReference>
<gene>
    <name evidence="7" type="ORF">H8711_10085</name>
</gene>
<dbReference type="EMBL" id="JACRST010000016">
    <property type="protein sequence ID" value="MBC8547272.1"/>
    <property type="molecule type" value="Genomic_DNA"/>
</dbReference>
<sequence length="511" mass="54915">MKKIKAFFWNAVLLTATSFLMRTVGVSFSVYVSNKIGAAGMGLYELIMSVYGLSVTLACSGINLAATRLVAEELGRNNPAGAKQAMRRCLCYSLVFGTATAAALFCNAEYIGTHWLGDARTITSLRALAISMPFLSMSSSVSGYFTAVRRVFKSASAQVFEQAVRIGLTIVGLTLIAPDGLEYACLAIVLGGALAEIASFSYSLLLFLLDSRRYRCKERPPAGGLTRRMLGISLPVAFSAYARSGLVTIEHLLIPRGLRRHGATGDAALASYGLLHGMVLPILLFPAAFLQALSGLLVPELAECRAQCHEIRINYIAGRVFQITLLFSIGVAGAMFSFSGELATAIYGNTDTSGYLRILAPLIPVMYLDTAVDGMLKGLGEQVSSMRYNIIDASCSVVLVYFLVPWLGLPGYVITIFFTELLNAALSANRLISVTQFRINLWDCVLKPVFGVAGATSASRLLLRLLGTAFSSPVTEAAAHIALAAAIYLLFLRLAACVTREDIRWATGILR</sequence>
<keyword evidence="8" id="KW-1185">Reference proteome</keyword>
<comment type="subcellular location">
    <subcellularLocation>
        <location evidence="1">Cell membrane</location>
        <topology evidence="1">Multi-pass membrane protein</topology>
    </subcellularLocation>
</comment>
<dbReference type="PANTHER" id="PTHR30250:SF24">
    <property type="entry name" value="STAGE V SPORULATION PROTEIN B"/>
    <property type="match status" value="1"/>
</dbReference>
<feature type="transmembrane region" description="Helical" evidence="6">
    <location>
        <begin position="7"/>
        <end position="30"/>
    </location>
</feature>
<organism evidence="7 8">
    <name type="scientific">Ligaoa zhengdingensis</name>
    <dbReference type="NCBI Taxonomy" id="2763658"/>
    <lineage>
        <taxon>Bacteria</taxon>
        <taxon>Bacillati</taxon>
        <taxon>Bacillota</taxon>
        <taxon>Clostridia</taxon>
        <taxon>Eubacteriales</taxon>
        <taxon>Oscillospiraceae</taxon>
        <taxon>Ligaoa</taxon>
    </lineage>
</organism>
<dbReference type="Pfam" id="PF01554">
    <property type="entry name" value="MatE"/>
    <property type="match status" value="1"/>
</dbReference>
<dbReference type="InterPro" id="IPR002528">
    <property type="entry name" value="MATE_fam"/>
</dbReference>
<dbReference type="PANTHER" id="PTHR30250">
    <property type="entry name" value="PST FAMILY PREDICTED COLANIC ACID TRANSPORTER"/>
    <property type="match status" value="1"/>
</dbReference>
<name>A0A926E0Q9_9FIRM</name>
<proteinExistence type="predicted"/>
<dbReference type="Pfam" id="PF01943">
    <property type="entry name" value="Polysacc_synt"/>
    <property type="match status" value="1"/>
</dbReference>
<feature type="transmembrane region" description="Helical" evidence="6">
    <location>
        <begin position="477"/>
        <end position="496"/>
    </location>
</feature>
<evidence type="ECO:0000256" key="1">
    <source>
        <dbReference type="ARBA" id="ARBA00004651"/>
    </source>
</evidence>
<protein>
    <submittedName>
        <fullName evidence="7">Oligosaccharide flippase family protein</fullName>
    </submittedName>
</protein>
<feature type="transmembrane region" description="Helical" evidence="6">
    <location>
        <begin position="320"/>
        <end position="338"/>
    </location>
</feature>
<keyword evidence="5 6" id="KW-0472">Membrane</keyword>
<dbReference type="InterPro" id="IPR050833">
    <property type="entry name" value="Poly_Biosynth_Transport"/>
</dbReference>
<feature type="transmembrane region" description="Helical" evidence="6">
    <location>
        <begin position="124"/>
        <end position="147"/>
    </location>
</feature>
<evidence type="ECO:0000313" key="8">
    <source>
        <dbReference type="Proteomes" id="UP000653127"/>
    </source>
</evidence>
<dbReference type="InterPro" id="IPR002797">
    <property type="entry name" value="Polysacc_synth"/>
</dbReference>
<feature type="transmembrane region" description="Helical" evidence="6">
    <location>
        <begin position="90"/>
        <end position="112"/>
    </location>
</feature>
<dbReference type="Proteomes" id="UP000653127">
    <property type="component" value="Unassembled WGS sequence"/>
</dbReference>
<evidence type="ECO:0000256" key="6">
    <source>
        <dbReference type="SAM" id="Phobius"/>
    </source>
</evidence>
<dbReference type="AlphaFoldDB" id="A0A926E0Q9"/>
<evidence type="ECO:0000313" key="7">
    <source>
        <dbReference type="EMBL" id="MBC8547272.1"/>
    </source>
</evidence>
<keyword evidence="4 6" id="KW-1133">Transmembrane helix</keyword>
<accession>A0A926E0Q9</accession>
<keyword evidence="2" id="KW-1003">Cell membrane</keyword>
<dbReference type="RefSeq" id="WP_249283347.1">
    <property type="nucleotide sequence ID" value="NZ_JACRST010000016.1"/>
</dbReference>
<comment type="caution">
    <text evidence="7">The sequence shown here is derived from an EMBL/GenBank/DDBJ whole genome shotgun (WGS) entry which is preliminary data.</text>
</comment>
<feature type="transmembrane region" description="Helical" evidence="6">
    <location>
        <begin position="159"/>
        <end position="177"/>
    </location>
</feature>
<feature type="transmembrane region" description="Helical" evidence="6">
    <location>
        <begin position="274"/>
        <end position="299"/>
    </location>
</feature>
<dbReference type="InterPro" id="IPR024923">
    <property type="entry name" value="PG_synth_SpoVB"/>
</dbReference>
<evidence type="ECO:0000256" key="5">
    <source>
        <dbReference type="ARBA" id="ARBA00023136"/>
    </source>
</evidence>
<evidence type="ECO:0000256" key="2">
    <source>
        <dbReference type="ARBA" id="ARBA00022475"/>
    </source>
</evidence>
<evidence type="ECO:0000256" key="3">
    <source>
        <dbReference type="ARBA" id="ARBA00022692"/>
    </source>
</evidence>
<dbReference type="GO" id="GO:0005886">
    <property type="term" value="C:plasma membrane"/>
    <property type="evidence" value="ECO:0007669"/>
    <property type="project" value="UniProtKB-SubCell"/>
</dbReference>
<feature type="transmembrane region" description="Helical" evidence="6">
    <location>
        <begin position="183"/>
        <end position="209"/>
    </location>
</feature>
<dbReference type="PIRSF" id="PIRSF038958">
    <property type="entry name" value="PG_synth_SpoVB"/>
    <property type="match status" value="1"/>
</dbReference>
<evidence type="ECO:0000256" key="4">
    <source>
        <dbReference type="ARBA" id="ARBA00022989"/>
    </source>
</evidence>
<keyword evidence="3 6" id="KW-0812">Transmembrane</keyword>
<reference evidence="7" key="1">
    <citation type="submission" date="2020-08" db="EMBL/GenBank/DDBJ databases">
        <title>Genome public.</title>
        <authorList>
            <person name="Liu C."/>
            <person name="Sun Q."/>
        </authorList>
    </citation>
    <scope>NUCLEOTIDE SEQUENCE</scope>
    <source>
        <strain evidence="7">NSJ-31</strain>
    </source>
</reference>